<keyword evidence="5 10" id="KW-0238">DNA-binding</keyword>
<evidence type="ECO:0000313" key="14">
    <source>
        <dbReference type="EMBL" id="PAV65655.1"/>
    </source>
</evidence>
<feature type="domain" description="Nuclear receptor" evidence="12">
    <location>
        <begin position="38"/>
        <end position="114"/>
    </location>
</feature>
<comment type="caution">
    <text evidence="14">The sequence shown here is derived from an EMBL/GenBank/DDBJ whole genome shotgun (WGS) entry which is preliminary data.</text>
</comment>
<dbReference type="OrthoDB" id="5771769at2759"/>
<organism evidence="14 15">
    <name type="scientific">Diploscapter pachys</name>
    <dbReference type="NCBI Taxonomy" id="2018661"/>
    <lineage>
        <taxon>Eukaryota</taxon>
        <taxon>Metazoa</taxon>
        <taxon>Ecdysozoa</taxon>
        <taxon>Nematoda</taxon>
        <taxon>Chromadorea</taxon>
        <taxon>Rhabditida</taxon>
        <taxon>Rhabditina</taxon>
        <taxon>Rhabditomorpha</taxon>
        <taxon>Rhabditoidea</taxon>
        <taxon>Rhabditidae</taxon>
        <taxon>Diploscapter</taxon>
    </lineage>
</organism>
<evidence type="ECO:0000256" key="10">
    <source>
        <dbReference type="RuleBase" id="RU004334"/>
    </source>
</evidence>
<keyword evidence="15" id="KW-1185">Reference proteome</keyword>
<dbReference type="PRINTS" id="PR00047">
    <property type="entry name" value="STROIDFINGER"/>
</dbReference>
<dbReference type="PRINTS" id="PR00398">
    <property type="entry name" value="STRDHORMONER"/>
</dbReference>
<keyword evidence="7 10" id="KW-0675">Receptor</keyword>
<dbReference type="InterPro" id="IPR000536">
    <property type="entry name" value="Nucl_hrmn_rcpt_lig-bd"/>
</dbReference>
<dbReference type="InterPro" id="IPR001628">
    <property type="entry name" value="Znf_hrmn_rcpt"/>
</dbReference>
<feature type="domain" description="NR LBD" evidence="13">
    <location>
        <begin position="177"/>
        <end position="417"/>
    </location>
</feature>
<evidence type="ECO:0008006" key="16">
    <source>
        <dbReference type="Google" id="ProtNLM"/>
    </source>
</evidence>
<proteinExistence type="inferred from homology"/>
<dbReference type="PANTHER" id="PTHR47519">
    <property type="entry name" value="NUCLEAR HORMONE RECEPTOR FAMILY MEMBER NHR-31-RELATED"/>
    <property type="match status" value="1"/>
</dbReference>
<dbReference type="STRING" id="2018661.A0A2A2JVD5"/>
<keyword evidence="3 10" id="KW-0862">Zinc</keyword>
<dbReference type="Gene3D" id="3.30.50.10">
    <property type="entry name" value="Erythroid Transcription Factor GATA-1, subunit A"/>
    <property type="match status" value="1"/>
</dbReference>
<keyword evidence="1 10" id="KW-0479">Metal-binding</keyword>
<dbReference type="GO" id="GO:0003700">
    <property type="term" value="F:DNA-binding transcription factor activity"/>
    <property type="evidence" value="ECO:0007669"/>
    <property type="project" value="InterPro"/>
</dbReference>
<dbReference type="Pfam" id="PF00104">
    <property type="entry name" value="Hormone_recep"/>
    <property type="match status" value="1"/>
</dbReference>
<evidence type="ECO:0000256" key="2">
    <source>
        <dbReference type="ARBA" id="ARBA00022771"/>
    </source>
</evidence>
<dbReference type="GO" id="GO:0043565">
    <property type="term" value="F:sequence-specific DNA binding"/>
    <property type="evidence" value="ECO:0007669"/>
    <property type="project" value="InterPro"/>
</dbReference>
<evidence type="ECO:0000259" key="13">
    <source>
        <dbReference type="PROSITE" id="PS51843"/>
    </source>
</evidence>
<dbReference type="SUPFAM" id="SSF57716">
    <property type="entry name" value="Glucocorticoid receptor-like (DNA-binding domain)"/>
    <property type="match status" value="1"/>
</dbReference>
<comment type="subcellular location">
    <subcellularLocation>
        <location evidence="10">Nucleus</location>
    </subcellularLocation>
</comment>
<protein>
    <recommendedName>
        <fullName evidence="16">Nuclear receptor domain-containing protein</fullName>
    </recommendedName>
</protein>
<evidence type="ECO:0000256" key="9">
    <source>
        <dbReference type="ARBA" id="ARBA00037512"/>
    </source>
</evidence>
<dbReference type="InterPro" id="IPR013088">
    <property type="entry name" value="Znf_NHR/GATA"/>
</dbReference>
<comment type="function">
    <text evidence="9">Orphan nuclear receptor.</text>
</comment>
<evidence type="ECO:0000256" key="11">
    <source>
        <dbReference type="SAM" id="MobiDB-lite"/>
    </source>
</evidence>
<evidence type="ECO:0000256" key="4">
    <source>
        <dbReference type="ARBA" id="ARBA00023015"/>
    </source>
</evidence>
<dbReference type="PROSITE" id="PS00031">
    <property type="entry name" value="NUCLEAR_REC_DBD_1"/>
    <property type="match status" value="1"/>
</dbReference>
<name>A0A2A2JVD5_9BILA</name>
<dbReference type="GO" id="GO:0005634">
    <property type="term" value="C:nucleus"/>
    <property type="evidence" value="ECO:0007669"/>
    <property type="project" value="UniProtKB-SubCell"/>
</dbReference>
<evidence type="ECO:0000256" key="5">
    <source>
        <dbReference type="ARBA" id="ARBA00023125"/>
    </source>
</evidence>
<evidence type="ECO:0000256" key="1">
    <source>
        <dbReference type="ARBA" id="ARBA00022723"/>
    </source>
</evidence>
<dbReference type="GO" id="GO:0008270">
    <property type="term" value="F:zinc ion binding"/>
    <property type="evidence" value="ECO:0007669"/>
    <property type="project" value="UniProtKB-KW"/>
</dbReference>
<evidence type="ECO:0000256" key="6">
    <source>
        <dbReference type="ARBA" id="ARBA00023163"/>
    </source>
</evidence>
<feature type="region of interest" description="Disordered" evidence="11">
    <location>
        <begin position="114"/>
        <end position="147"/>
    </location>
</feature>
<dbReference type="EMBL" id="LIAE01010200">
    <property type="protein sequence ID" value="PAV65655.1"/>
    <property type="molecule type" value="Genomic_DNA"/>
</dbReference>
<accession>A0A2A2JVD5</accession>
<keyword evidence="6 10" id="KW-0804">Transcription</keyword>
<evidence type="ECO:0000256" key="3">
    <source>
        <dbReference type="ARBA" id="ARBA00022833"/>
    </source>
</evidence>
<dbReference type="Proteomes" id="UP000218231">
    <property type="component" value="Unassembled WGS sequence"/>
</dbReference>
<evidence type="ECO:0000259" key="12">
    <source>
        <dbReference type="PROSITE" id="PS51030"/>
    </source>
</evidence>
<keyword evidence="8 10" id="KW-0539">Nucleus</keyword>
<gene>
    <name evidence="14" type="ORF">WR25_12746</name>
</gene>
<reference evidence="14 15" key="1">
    <citation type="journal article" date="2017" name="Curr. Biol.">
        <title>Genome architecture and evolution of a unichromosomal asexual nematode.</title>
        <authorList>
            <person name="Fradin H."/>
            <person name="Zegar C."/>
            <person name="Gutwein M."/>
            <person name="Lucas J."/>
            <person name="Kovtun M."/>
            <person name="Corcoran D."/>
            <person name="Baugh L.R."/>
            <person name="Kiontke K."/>
            <person name="Gunsalus K."/>
            <person name="Fitch D.H."/>
            <person name="Piano F."/>
        </authorList>
    </citation>
    <scope>NUCLEOTIDE SEQUENCE [LARGE SCALE GENOMIC DNA]</scope>
    <source>
        <strain evidence="14">PF1309</strain>
    </source>
</reference>
<dbReference type="InterPro" id="IPR001723">
    <property type="entry name" value="Nuclear_hrmn_rcpt"/>
</dbReference>
<evidence type="ECO:0000313" key="15">
    <source>
        <dbReference type="Proteomes" id="UP000218231"/>
    </source>
</evidence>
<sequence length="529" mass="58623">MSAGAQPCSNQRASANAVDANDRPLAYLQQSKEKTSVGTLCVVCGDRACSHLYYGVAACHGCKCFFWRTVKSGLTYSCRFDGDCSISTAGRNACRFCRFNRCIKAGMKIEAVRMESKKADKKKRRSDIDTDDESSHESIDSPVAKRQKSDDHLLISTLSLIDKTAADGNGKKALAMELQPSLEDLIEEPALLNGHRTEMTYKSFTAADETLCSNGERRLLTWTLDWCRQLTSIEDDLKTSDKLALFRAGCTPLTLFELAIHTTSVRGKFGPENLIALPNDSYLQQDVSPPSNCFLNLKTVNALVQLANRNLKSLELQPKEILLMKALIILNPDASGLSTTSDSTVSAFRDRVVAALFNICSERQMEAASAAARLSKMHFLISQITLMASDLVEHLRLRNTFVPDAAELDPILIQLYGDIFEDTRSMVHMAEDAYLAPSQRADSRSQGSQQQGLQHNNDYNHWSTNELTVSCDATFYPETYSNYSPVSSSSYVSVPGSTPPEFFPKPHLYAFAPAQTHLPFYDLPQSCFM</sequence>
<dbReference type="AlphaFoldDB" id="A0A2A2JVD5"/>
<dbReference type="InterPro" id="IPR035500">
    <property type="entry name" value="NHR-like_dom_sf"/>
</dbReference>
<keyword evidence="4 10" id="KW-0805">Transcription regulation</keyword>
<dbReference type="SUPFAM" id="SSF48508">
    <property type="entry name" value="Nuclear receptor ligand-binding domain"/>
    <property type="match status" value="1"/>
</dbReference>
<dbReference type="PANTHER" id="PTHR47519:SF2">
    <property type="entry name" value="NUCLEAR HORMONE RECEPTOR FAMILY MEMBER NHR-97"/>
    <property type="match status" value="1"/>
</dbReference>
<dbReference type="PROSITE" id="PS51843">
    <property type="entry name" value="NR_LBD"/>
    <property type="match status" value="1"/>
</dbReference>
<dbReference type="Pfam" id="PF00105">
    <property type="entry name" value="zf-C4"/>
    <property type="match status" value="1"/>
</dbReference>
<comment type="similarity">
    <text evidence="10">Belongs to the nuclear hormone receptor family.</text>
</comment>
<dbReference type="SMART" id="SM00430">
    <property type="entry name" value="HOLI"/>
    <property type="match status" value="1"/>
</dbReference>
<dbReference type="PROSITE" id="PS51030">
    <property type="entry name" value="NUCLEAR_REC_DBD_2"/>
    <property type="match status" value="1"/>
</dbReference>
<dbReference type="Gene3D" id="1.10.565.10">
    <property type="entry name" value="Retinoid X Receptor"/>
    <property type="match status" value="1"/>
</dbReference>
<dbReference type="InterPro" id="IPR052496">
    <property type="entry name" value="Orphan_Nuclear_Rcpt"/>
</dbReference>
<evidence type="ECO:0000256" key="7">
    <source>
        <dbReference type="ARBA" id="ARBA00023170"/>
    </source>
</evidence>
<keyword evidence="2 10" id="KW-0863">Zinc-finger</keyword>
<dbReference type="SMART" id="SM00399">
    <property type="entry name" value="ZnF_C4"/>
    <property type="match status" value="1"/>
</dbReference>
<evidence type="ECO:0000256" key="8">
    <source>
        <dbReference type="ARBA" id="ARBA00023242"/>
    </source>
</evidence>